<dbReference type="EMBL" id="JABANM010014929">
    <property type="protein sequence ID" value="KAF4731894.1"/>
    <property type="molecule type" value="Genomic_DNA"/>
</dbReference>
<accession>A0A7J6SFX2</accession>
<organism evidence="1 2">
    <name type="scientific">Perkinsus olseni</name>
    <name type="common">Perkinsus atlanticus</name>
    <dbReference type="NCBI Taxonomy" id="32597"/>
    <lineage>
        <taxon>Eukaryota</taxon>
        <taxon>Sar</taxon>
        <taxon>Alveolata</taxon>
        <taxon>Perkinsozoa</taxon>
        <taxon>Perkinsea</taxon>
        <taxon>Perkinsida</taxon>
        <taxon>Perkinsidae</taxon>
        <taxon>Perkinsus</taxon>
    </lineage>
</organism>
<dbReference type="Proteomes" id="UP000574390">
    <property type="component" value="Unassembled WGS sequence"/>
</dbReference>
<gene>
    <name evidence="1" type="ORF">FOZ62_010936</name>
</gene>
<reference evidence="1 2" key="1">
    <citation type="submission" date="2020-04" db="EMBL/GenBank/DDBJ databases">
        <title>Perkinsus olseni comparative genomics.</title>
        <authorList>
            <person name="Bogema D.R."/>
        </authorList>
    </citation>
    <scope>NUCLEOTIDE SEQUENCE [LARGE SCALE GENOMIC DNA]</scope>
    <source>
        <strain evidence="1">ATCC PRA-205</strain>
    </source>
</reference>
<comment type="caution">
    <text evidence="1">The sequence shown here is derived from an EMBL/GenBank/DDBJ whole genome shotgun (WGS) entry which is preliminary data.</text>
</comment>
<sequence length="87" mass="9347">MEYRIAQIDNAEIEMARMANLLLSLARHFHDGDITDAAEQMVVHTSEEKLRAHRKGSGSMADGPSLSDIATALGGGTDILAAPLRKS</sequence>
<name>A0A7J6SFX2_PEROL</name>
<proteinExistence type="predicted"/>
<protein>
    <submittedName>
        <fullName evidence="1">Uncharacterized protein</fullName>
    </submittedName>
</protein>
<evidence type="ECO:0000313" key="2">
    <source>
        <dbReference type="Proteomes" id="UP000574390"/>
    </source>
</evidence>
<dbReference type="AlphaFoldDB" id="A0A7J6SFX2"/>
<evidence type="ECO:0000313" key="1">
    <source>
        <dbReference type="EMBL" id="KAF4731894.1"/>
    </source>
</evidence>